<dbReference type="EMBL" id="CM001219">
    <property type="protein sequence ID" value="AES73678.1"/>
    <property type="molecule type" value="Genomic_DNA"/>
</dbReference>
<reference evidence="2" key="3">
    <citation type="submission" date="2015-04" db="UniProtKB">
        <authorList>
            <consortium name="EnsemblPlants"/>
        </authorList>
    </citation>
    <scope>IDENTIFICATION</scope>
    <source>
        <strain evidence="2">cv. Jemalong A17</strain>
    </source>
</reference>
<dbReference type="PANTHER" id="PTHR31170">
    <property type="entry name" value="BNAC04G53230D PROTEIN"/>
    <property type="match status" value="1"/>
</dbReference>
<dbReference type="Pfam" id="PF03140">
    <property type="entry name" value="DUF247"/>
    <property type="match status" value="2"/>
</dbReference>
<sequence>MIKFSEDMLIDLNVSEELKSLSEIDTFVRFDLSYPRFEIKNHGYNADAVAMQLKDNSGDITNARDRYFACIVSMLAHTDMIPADKGDLATVDKDISANISSRTLSNGKRMTNLVLKVALHAFCHDISDGRLKCYDAFTKVSKWEIHAAGSVGKIMDMLTLRDINAENNVFSYMLVRLSSPALVKKALQLMPYKAIYGYFDPAAVRAYRNFDQAAVRAYRNFDQAGLAAQIAAGPLCVYCKGNINPLTIANYSDDIKLSQLAPIYKAPYHEPTLRLVKIILDEYGIQYGRWYQGARAAAIQSPTDNRFRAIVKKIREATLRCIHPKLISTGPFHHRHHPHLQNMEHLQRAERSLNTLFCYIDSILSHFNHSYSKTLQFTHDEFVKLILIDSGFIIELFWRSYCDHWHFTDLIRIFHLEHPIERQPGRIIMDFDKSMIYLPSTTELLEAGVRFKVNTKTTCLLDLRFSGRVLEIPQLRVEDRTVTLFGIWLLHYPHDSYIYDYISVLDYLINIGRDADILVQRGIQDNMLADSDSVANLLDGFCNNPWHKLKATLRRDYGSTPWQTAASIAGILLLVLSLLQSVCSILQVVQQYNDVQTADGLHLLLDLSQVSGGILINQTWEPLEDNPYLRKYSPVYDNRESSCRRSRILQRNDNDQSTLTFKTNPLLRQNGIAIAKVFGETT</sequence>
<proteinExistence type="predicted"/>
<dbReference type="AlphaFoldDB" id="G7JB50"/>
<dbReference type="PANTHER" id="PTHR31170:SF23">
    <property type="match status" value="1"/>
</dbReference>
<keyword evidence="3" id="KW-1185">Reference proteome</keyword>
<evidence type="ECO:0000313" key="2">
    <source>
        <dbReference type="EnsemblPlants" id="AES73678"/>
    </source>
</evidence>
<reference evidence="1 3" key="2">
    <citation type="journal article" date="2014" name="BMC Genomics">
        <title>An improved genome release (version Mt4.0) for the model legume Medicago truncatula.</title>
        <authorList>
            <person name="Tang H."/>
            <person name="Krishnakumar V."/>
            <person name="Bidwell S."/>
            <person name="Rosen B."/>
            <person name="Chan A."/>
            <person name="Zhou S."/>
            <person name="Gentzbittel L."/>
            <person name="Childs K.L."/>
            <person name="Yandell M."/>
            <person name="Gundlach H."/>
            <person name="Mayer K.F."/>
            <person name="Schwartz D.C."/>
            <person name="Town C.D."/>
        </authorList>
    </citation>
    <scope>GENOME REANNOTATION</scope>
    <source>
        <strain evidence="2 3">cv. Jemalong A17</strain>
    </source>
</reference>
<dbReference type="PaxDb" id="3880-AES73678"/>
<name>G7JB50_MEDTR</name>
<gene>
    <name evidence="1" type="ordered locus">MTR_3g107600</name>
</gene>
<evidence type="ECO:0000313" key="3">
    <source>
        <dbReference type="Proteomes" id="UP000002051"/>
    </source>
</evidence>
<dbReference type="Proteomes" id="UP000002051">
    <property type="component" value="Chromosome 3"/>
</dbReference>
<dbReference type="eggNOG" id="ENOG502RY48">
    <property type="taxonomic scope" value="Eukaryota"/>
</dbReference>
<organism evidence="1 3">
    <name type="scientific">Medicago truncatula</name>
    <name type="common">Barrel medic</name>
    <name type="synonym">Medicago tribuloides</name>
    <dbReference type="NCBI Taxonomy" id="3880"/>
    <lineage>
        <taxon>Eukaryota</taxon>
        <taxon>Viridiplantae</taxon>
        <taxon>Streptophyta</taxon>
        <taxon>Embryophyta</taxon>
        <taxon>Tracheophyta</taxon>
        <taxon>Spermatophyta</taxon>
        <taxon>Magnoliopsida</taxon>
        <taxon>eudicotyledons</taxon>
        <taxon>Gunneridae</taxon>
        <taxon>Pentapetalae</taxon>
        <taxon>rosids</taxon>
        <taxon>fabids</taxon>
        <taxon>Fabales</taxon>
        <taxon>Fabaceae</taxon>
        <taxon>Papilionoideae</taxon>
        <taxon>50 kb inversion clade</taxon>
        <taxon>NPAAA clade</taxon>
        <taxon>Hologalegina</taxon>
        <taxon>IRL clade</taxon>
        <taxon>Trifolieae</taxon>
        <taxon>Medicago</taxon>
    </lineage>
</organism>
<protein>
    <submittedName>
        <fullName evidence="1">DUF247 domain protein</fullName>
    </submittedName>
</protein>
<dbReference type="InterPro" id="IPR004158">
    <property type="entry name" value="DUF247_pln"/>
</dbReference>
<reference evidence="1 3" key="1">
    <citation type="journal article" date="2011" name="Nature">
        <title>The Medicago genome provides insight into the evolution of rhizobial symbioses.</title>
        <authorList>
            <person name="Young N.D."/>
            <person name="Debelle F."/>
            <person name="Oldroyd G.E."/>
            <person name="Geurts R."/>
            <person name="Cannon S.B."/>
            <person name="Udvardi M.K."/>
            <person name="Benedito V.A."/>
            <person name="Mayer K.F."/>
            <person name="Gouzy J."/>
            <person name="Schoof H."/>
            <person name="Van de Peer Y."/>
            <person name="Proost S."/>
            <person name="Cook D.R."/>
            <person name="Meyers B.C."/>
            <person name="Spannagl M."/>
            <person name="Cheung F."/>
            <person name="De Mita S."/>
            <person name="Krishnakumar V."/>
            <person name="Gundlach H."/>
            <person name="Zhou S."/>
            <person name="Mudge J."/>
            <person name="Bharti A.K."/>
            <person name="Murray J.D."/>
            <person name="Naoumkina M.A."/>
            <person name="Rosen B."/>
            <person name="Silverstein K.A."/>
            <person name="Tang H."/>
            <person name="Rombauts S."/>
            <person name="Zhao P.X."/>
            <person name="Zhou P."/>
            <person name="Barbe V."/>
            <person name="Bardou P."/>
            <person name="Bechner M."/>
            <person name="Bellec A."/>
            <person name="Berger A."/>
            <person name="Berges H."/>
            <person name="Bidwell S."/>
            <person name="Bisseling T."/>
            <person name="Choisne N."/>
            <person name="Couloux A."/>
            <person name="Denny R."/>
            <person name="Deshpande S."/>
            <person name="Dai X."/>
            <person name="Doyle J.J."/>
            <person name="Dudez A.M."/>
            <person name="Farmer A.D."/>
            <person name="Fouteau S."/>
            <person name="Franken C."/>
            <person name="Gibelin C."/>
            <person name="Gish J."/>
            <person name="Goldstein S."/>
            <person name="Gonzalez A.J."/>
            <person name="Green P.J."/>
            <person name="Hallab A."/>
            <person name="Hartog M."/>
            <person name="Hua A."/>
            <person name="Humphray S.J."/>
            <person name="Jeong D.H."/>
            <person name="Jing Y."/>
            <person name="Jocker A."/>
            <person name="Kenton S.M."/>
            <person name="Kim D.J."/>
            <person name="Klee K."/>
            <person name="Lai H."/>
            <person name="Lang C."/>
            <person name="Lin S."/>
            <person name="Macmil S.L."/>
            <person name="Magdelenat G."/>
            <person name="Matthews L."/>
            <person name="McCorrison J."/>
            <person name="Monaghan E.L."/>
            <person name="Mun J.H."/>
            <person name="Najar F.Z."/>
            <person name="Nicholson C."/>
            <person name="Noirot C."/>
            <person name="O'Bleness M."/>
            <person name="Paule C.R."/>
            <person name="Poulain J."/>
            <person name="Prion F."/>
            <person name="Qin B."/>
            <person name="Qu C."/>
            <person name="Retzel E.F."/>
            <person name="Riddle C."/>
            <person name="Sallet E."/>
            <person name="Samain S."/>
            <person name="Samson N."/>
            <person name="Sanders I."/>
            <person name="Saurat O."/>
            <person name="Scarpelli C."/>
            <person name="Schiex T."/>
            <person name="Segurens B."/>
            <person name="Severin A.J."/>
            <person name="Sherrier D.J."/>
            <person name="Shi R."/>
            <person name="Sims S."/>
            <person name="Singer S.R."/>
            <person name="Sinharoy S."/>
            <person name="Sterck L."/>
            <person name="Viollet A."/>
            <person name="Wang B.B."/>
            <person name="Wang K."/>
            <person name="Wang M."/>
            <person name="Wang X."/>
            <person name="Warfsmann J."/>
            <person name="Weissenbach J."/>
            <person name="White D.D."/>
            <person name="White J.D."/>
            <person name="Wiley G.B."/>
            <person name="Wincker P."/>
            <person name="Xing Y."/>
            <person name="Yang L."/>
            <person name="Yao Z."/>
            <person name="Ying F."/>
            <person name="Zhai J."/>
            <person name="Zhou L."/>
            <person name="Zuber A."/>
            <person name="Denarie J."/>
            <person name="Dixon R.A."/>
            <person name="May G.D."/>
            <person name="Schwartz D.C."/>
            <person name="Rogers J."/>
            <person name="Quetier F."/>
            <person name="Town C.D."/>
            <person name="Roe B.A."/>
        </authorList>
    </citation>
    <scope>NUCLEOTIDE SEQUENCE [LARGE SCALE GENOMIC DNA]</scope>
    <source>
        <strain evidence="1">A17</strain>
        <strain evidence="2 3">cv. Jemalong A17</strain>
    </source>
</reference>
<evidence type="ECO:0000313" key="1">
    <source>
        <dbReference type="EMBL" id="AES73678.1"/>
    </source>
</evidence>
<dbReference type="EnsemblPlants" id="AES73678">
    <property type="protein sequence ID" value="AES73678"/>
    <property type="gene ID" value="MTR_3g107600"/>
</dbReference>
<accession>G7JB50</accession>
<dbReference type="HOGENOM" id="CLU_403552_0_0_1"/>